<dbReference type="PROSITE" id="PS50261">
    <property type="entry name" value="G_PROTEIN_RECEP_F2_4"/>
    <property type="match status" value="1"/>
</dbReference>
<keyword evidence="7" id="KW-0732">Signal</keyword>
<feature type="signal peptide" evidence="7">
    <location>
        <begin position="1"/>
        <end position="21"/>
    </location>
</feature>
<dbReference type="GO" id="GO:0016020">
    <property type="term" value="C:membrane"/>
    <property type="evidence" value="ECO:0007669"/>
    <property type="project" value="UniProtKB-SubCell"/>
</dbReference>
<dbReference type="EMBL" id="JAIZAY010000002">
    <property type="protein sequence ID" value="KAJ8047194.1"/>
    <property type="molecule type" value="Genomic_DNA"/>
</dbReference>
<evidence type="ECO:0000256" key="7">
    <source>
        <dbReference type="SAM" id="SignalP"/>
    </source>
</evidence>
<evidence type="ECO:0000256" key="2">
    <source>
        <dbReference type="ARBA" id="ARBA00022692"/>
    </source>
</evidence>
<dbReference type="InterPro" id="IPR000832">
    <property type="entry name" value="GPCR_2_secretin-like"/>
</dbReference>
<dbReference type="GO" id="GO:0007166">
    <property type="term" value="P:cell surface receptor signaling pathway"/>
    <property type="evidence" value="ECO:0007669"/>
    <property type="project" value="InterPro"/>
</dbReference>
<comment type="caution">
    <text evidence="10">The sequence shown here is derived from an EMBL/GenBank/DDBJ whole genome shotgun (WGS) entry which is preliminary data.</text>
</comment>
<evidence type="ECO:0000259" key="8">
    <source>
        <dbReference type="PROSITE" id="PS50221"/>
    </source>
</evidence>
<proteinExistence type="predicted"/>
<dbReference type="InterPro" id="IPR053066">
    <property type="entry name" value="ADGR_G7"/>
</dbReference>
<dbReference type="Gene3D" id="1.20.1070.10">
    <property type="entry name" value="Rhodopsin 7-helix transmembrane proteins"/>
    <property type="match status" value="1"/>
</dbReference>
<evidence type="ECO:0000313" key="11">
    <source>
        <dbReference type="Proteomes" id="UP001152320"/>
    </source>
</evidence>
<feature type="transmembrane region" description="Helical" evidence="6">
    <location>
        <begin position="588"/>
        <end position="607"/>
    </location>
</feature>
<dbReference type="InterPro" id="IPR017981">
    <property type="entry name" value="GPCR_2-like_7TM"/>
</dbReference>
<feature type="transmembrane region" description="Helical" evidence="6">
    <location>
        <begin position="749"/>
        <end position="772"/>
    </location>
</feature>
<evidence type="ECO:0000256" key="5">
    <source>
        <dbReference type="ARBA" id="ARBA00023157"/>
    </source>
</evidence>
<evidence type="ECO:0000256" key="6">
    <source>
        <dbReference type="SAM" id="Phobius"/>
    </source>
</evidence>
<organism evidence="10 11">
    <name type="scientific">Holothuria leucospilota</name>
    <name type="common">Black long sea cucumber</name>
    <name type="synonym">Mertensiothuria leucospilota</name>
    <dbReference type="NCBI Taxonomy" id="206669"/>
    <lineage>
        <taxon>Eukaryota</taxon>
        <taxon>Metazoa</taxon>
        <taxon>Echinodermata</taxon>
        <taxon>Eleutherozoa</taxon>
        <taxon>Echinozoa</taxon>
        <taxon>Holothuroidea</taxon>
        <taxon>Aspidochirotacea</taxon>
        <taxon>Aspidochirotida</taxon>
        <taxon>Holothuriidae</taxon>
        <taxon>Holothuria</taxon>
    </lineage>
</organism>
<dbReference type="InterPro" id="IPR016187">
    <property type="entry name" value="CTDL_fold"/>
</dbReference>
<feature type="chain" id="PRO_5040114029" evidence="7">
    <location>
        <begin position="22"/>
        <end position="869"/>
    </location>
</feature>
<gene>
    <name evidence="10" type="ORF">HOLleu_06132</name>
</gene>
<feature type="domain" description="G-protein coupled receptors family 2 profile 2" evidence="9">
    <location>
        <begin position="552"/>
        <end position="807"/>
    </location>
</feature>
<evidence type="ECO:0000256" key="1">
    <source>
        <dbReference type="ARBA" id="ARBA00004141"/>
    </source>
</evidence>
<dbReference type="SUPFAM" id="SSF81321">
    <property type="entry name" value="Family A G protein-coupled receptor-like"/>
    <property type="match status" value="1"/>
</dbReference>
<feature type="domain" description="GAIN-B" evidence="8">
    <location>
        <begin position="359"/>
        <end position="550"/>
    </location>
</feature>
<sequence length="869" mass="97725">MKASLCFQVIGLLFLIQVAQTNKCGRKGYALPDDFDKNFYPPDTVICPDGYTPVFDQCYKILNGNYTPNGARDACSVANGTVAEIKGDLTNGAIYQLTMSMDVKLAIIGVMCGENCSELTTYGGSTQTFTAWEDCEPSHQWLEKCVVTNFKDNQERRARWNNVRCGEHPKGNRYLAVCQMKTACPRVVFQKEGITFEETKGGKIARSIETCNGALSNSMPKATRLCKQYSNLTSFWEPWDRVQFTDCTDPILSMSDIAQIEGTDVTVDNVLDTSRELRNLAMRNGTLLPSLEEVFQGITNIKNTSLEITNNVVTAIDHLMTVLDDNSEVKMQTMSSSSSNQQFVQYLEQQITNLQRNGEEFNISTKNLQIQAVHHAADDFEERFDLEVPMAAANKKNDSVTITFPTLLLENTEVTDDDFDSSSVALTTTEYLSPVLFENQESTSFENRYATNILGVTLEGRKVENLGWTEAIILTFPINPDDMNTSESSSTRFRQRMVYTCSFWDFQLHDGLGGWSTDGCFTVKVTSDSVQCNCNHLTNLCVLVHESQSRVLDFISKIGCFFSAVGLTITVVFFILIKKMRTKAPQKILLNLCIALLGFYLAFFYGIERKEMSNKIIEGFLCIGSAALIQYLALVSMAWMSVEALHMYLLFVKVTKASVPNFVWKAGVFAWGMPIIPVAVSLSIWRENYTAETYCFLDWNEPLMFGFLPFLLLMFSFNALCYVLILQRLICSKQMGSSKSSWNIAWQRVLNSVAIATLLGMSWGFGFISLAFVGDGSGESLNLFDILFCLALSLKGFFVFLLFGVRNKEFREPWRRIYLRVFRKGKQSAQINFPISVNYSDEKATNFMGHTVVPSQRTFSTAATSLDKV</sequence>
<dbReference type="Proteomes" id="UP001152320">
    <property type="component" value="Chromosome 2"/>
</dbReference>
<dbReference type="Gene3D" id="3.10.100.10">
    <property type="entry name" value="Mannose-Binding Protein A, subunit A"/>
    <property type="match status" value="1"/>
</dbReference>
<dbReference type="SUPFAM" id="SSF56436">
    <property type="entry name" value="C-type lectin-like"/>
    <property type="match status" value="1"/>
</dbReference>
<accession>A0A9Q1CMM5</accession>
<reference evidence="10" key="1">
    <citation type="submission" date="2021-10" db="EMBL/GenBank/DDBJ databases">
        <title>Tropical sea cucumber genome reveals ecological adaptation and Cuvierian tubules defense mechanism.</title>
        <authorList>
            <person name="Chen T."/>
        </authorList>
    </citation>
    <scope>NUCLEOTIDE SEQUENCE</scope>
    <source>
        <strain evidence="10">Nanhai2018</strain>
        <tissue evidence="10">Muscle</tissue>
    </source>
</reference>
<feature type="transmembrane region" description="Helical" evidence="6">
    <location>
        <begin position="705"/>
        <end position="729"/>
    </location>
</feature>
<dbReference type="GO" id="GO:0004930">
    <property type="term" value="F:G protein-coupled receptor activity"/>
    <property type="evidence" value="ECO:0007669"/>
    <property type="project" value="InterPro"/>
</dbReference>
<dbReference type="InterPro" id="IPR001304">
    <property type="entry name" value="C-type_lectin-like"/>
</dbReference>
<dbReference type="CDD" id="cd00037">
    <property type="entry name" value="CLECT"/>
    <property type="match status" value="1"/>
</dbReference>
<dbReference type="OrthoDB" id="1100386at2759"/>
<feature type="transmembrane region" description="Helical" evidence="6">
    <location>
        <begin position="662"/>
        <end position="685"/>
    </location>
</feature>
<name>A0A9Q1CMM5_HOLLE</name>
<dbReference type="SMART" id="SM00034">
    <property type="entry name" value="CLECT"/>
    <property type="match status" value="1"/>
</dbReference>
<dbReference type="SMART" id="SM00303">
    <property type="entry name" value="GPS"/>
    <property type="match status" value="1"/>
</dbReference>
<keyword evidence="3 6" id="KW-1133">Transmembrane helix</keyword>
<evidence type="ECO:0000259" key="9">
    <source>
        <dbReference type="PROSITE" id="PS50261"/>
    </source>
</evidence>
<keyword evidence="5" id="KW-1015">Disulfide bond</keyword>
<dbReference type="Pfam" id="PF01825">
    <property type="entry name" value="GPS"/>
    <property type="match status" value="1"/>
</dbReference>
<dbReference type="PANTHER" id="PTHR47767">
    <property type="entry name" value="ADHESION G PROTEIN-COUPLED RECEPTOR G7"/>
    <property type="match status" value="1"/>
</dbReference>
<feature type="transmembrane region" description="Helical" evidence="6">
    <location>
        <begin position="627"/>
        <end position="650"/>
    </location>
</feature>
<evidence type="ECO:0000256" key="3">
    <source>
        <dbReference type="ARBA" id="ARBA00022989"/>
    </source>
</evidence>
<feature type="transmembrane region" description="Helical" evidence="6">
    <location>
        <begin position="784"/>
        <end position="805"/>
    </location>
</feature>
<dbReference type="Pfam" id="PF00002">
    <property type="entry name" value="7tm_2"/>
    <property type="match status" value="1"/>
</dbReference>
<evidence type="ECO:0000313" key="10">
    <source>
        <dbReference type="EMBL" id="KAJ8047194.1"/>
    </source>
</evidence>
<dbReference type="Gene3D" id="2.60.220.50">
    <property type="match status" value="1"/>
</dbReference>
<dbReference type="InterPro" id="IPR000203">
    <property type="entry name" value="GPS"/>
</dbReference>
<keyword evidence="11" id="KW-1185">Reference proteome</keyword>
<dbReference type="InterPro" id="IPR016186">
    <property type="entry name" value="C-type_lectin-like/link_sf"/>
</dbReference>
<dbReference type="InterPro" id="IPR046338">
    <property type="entry name" value="GAIN_dom_sf"/>
</dbReference>
<keyword evidence="4 6" id="KW-0472">Membrane</keyword>
<dbReference type="AlphaFoldDB" id="A0A9Q1CMM5"/>
<evidence type="ECO:0000256" key="4">
    <source>
        <dbReference type="ARBA" id="ARBA00023136"/>
    </source>
</evidence>
<dbReference type="InterPro" id="IPR057244">
    <property type="entry name" value="GAIN_B"/>
</dbReference>
<comment type="subcellular location">
    <subcellularLocation>
        <location evidence="1">Membrane</location>
        <topology evidence="1">Multi-pass membrane protein</topology>
    </subcellularLocation>
</comment>
<dbReference type="PROSITE" id="PS50221">
    <property type="entry name" value="GAIN_B"/>
    <property type="match status" value="1"/>
</dbReference>
<protein>
    <submittedName>
        <fullName evidence="10">Adhesion G-protein coupled receptor G4</fullName>
    </submittedName>
</protein>
<keyword evidence="2 6" id="KW-0812">Transmembrane</keyword>
<keyword evidence="10" id="KW-0675">Receptor</keyword>
<dbReference type="CDD" id="cd15040">
    <property type="entry name" value="7tmB2_Adhesion"/>
    <property type="match status" value="1"/>
</dbReference>
<feature type="transmembrane region" description="Helical" evidence="6">
    <location>
        <begin position="554"/>
        <end position="576"/>
    </location>
</feature>